<evidence type="ECO:0000313" key="2">
    <source>
        <dbReference type="EMBL" id="GAA0874781.1"/>
    </source>
</evidence>
<dbReference type="EMBL" id="BAAAFH010000006">
    <property type="protein sequence ID" value="GAA0874781.1"/>
    <property type="molecule type" value="Genomic_DNA"/>
</dbReference>
<feature type="transmembrane region" description="Helical" evidence="1">
    <location>
        <begin position="27"/>
        <end position="45"/>
    </location>
</feature>
<gene>
    <name evidence="2" type="ORF">GCM10009118_11890</name>
</gene>
<organism evidence="2 3">
    <name type="scientific">Wandonia haliotis</name>
    <dbReference type="NCBI Taxonomy" id="574963"/>
    <lineage>
        <taxon>Bacteria</taxon>
        <taxon>Pseudomonadati</taxon>
        <taxon>Bacteroidota</taxon>
        <taxon>Flavobacteriia</taxon>
        <taxon>Flavobacteriales</taxon>
        <taxon>Crocinitomicaceae</taxon>
        <taxon>Wandonia</taxon>
    </lineage>
</organism>
<dbReference type="Pfam" id="PF14093">
    <property type="entry name" value="DUF4271"/>
    <property type="match status" value="1"/>
</dbReference>
<name>A0ABN1MNG9_9FLAO</name>
<reference evidence="2 3" key="1">
    <citation type="journal article" date="2019" name="Int. J. Syst. Evol. Microbiol.">
        <title>The Global Catalogue of Microorganisms (GCM) 10K type strain sequencing project: providing services to taxonomists for standard genome sequencing and annotation.</title>
        <authorList>
            <consortium name="The Broad Institute Genomics Platform"/>
            <consortium name="The Broad Institute Genome Sequencing Center for Infectious Disease"/>
            <person name="Wu L."/>
            <person name="Ma J."/>
        </authorList>
    </citation>
    <scope>NUCLEOTIDE SEQUENCE [LARGE SCALE GENOMIC DNA]</scope>
    <source>
        <strain evidence="2 3">JCM 16083</strain>
    </source>
</reference>
<dbReference type="InterPro" id="IPR025367">
    <property type="entry name" value="DUF4271"/>
</dbReference>
<feature type="transmembrane region" description="Helical" evidence="1">
    <location>
        <begin position="140"/>
        <end position="160"/>
    </location>
</feature>
<comment type="caution">
    <text evidence="2">The sequence shown here is derived from an EMBL/GenBank/DDBJ whole genome shotgun (WGS) entry which is preliminary data.</text>
</comment>
<dbReference type="Proteomes" id="UP001501126">
    <property type="component" value="Unassembled WGS sequence"/>
</dbReference>
<keyword evidence="1" id="KW-0812">Transmembrane</keyword>
<dbReference type="RefSeq" id="WP_343785698.1">
    <property type="nucleotide sequence ID" value="NZ_BAAAFH010000006.1"/>
</dbReference>
<evidence type="ECO:0008006" key="4">
    <source>
        <dbReference type="Google" id="ProtNLM"/>
    </source>
</evidence>
<feature type="transmembrane region" description="Helical" evidence="1">
    <location>
        <begin position="199"/>
        <end position="219"/>
    </location>
</feature>
<feature type="transmembrane region" description="Helical" evidence="1">
    <location>
        <begin position="166"/>
        <end position="187"/>
    </location>
</feature>
<evidence type="ECO:0000256" key="1">
    <source>
        <dbReference type="SAM" id="Phobius"/>
    </source>
</evidence>
<accession>A0ABN1MNG9</accession>
<proteinExistence type="predicted"/>
<keyword evidence="3" id="KW-1185">Reference proteome</keyword>
<evidence type="ECO:0000313" key="3">
    <source>
        <dbReference type="Proteomes" id="UP001501126"/>
    </source>
</evidence>
<feature type="transmembrane region" description="Helical" evidence="1">
    <location>
        <begin position="79"/>
        <end position="102"/>
    </location>
</feature>
<keyword evidence="1" id="KW-0472">Membrane</keyword>
<keyword evidence="1" id="KW-1133">Transmembrane helix</keyword>
<sequence length="233" mass="26651">MFDILTYDHDMWPLFEAVKRNEGTQAIINYGIFFALILISVAKFVRPEIFSALFRILIRNNSINQVIRENYGAVHFSDFLLLINFWLVTSMGSLLFFGGINIPFFVHLLWPVAVQLFFMIPLVLVGFVTGKKSVIRENGFNLVLLPQLLGLLLLPIVVVGHLNSSLIVPAGWAFFVCNALFILFINIRAIFFGLQQGIPLYYIILYICTLEILPLNVFFDAFMADRILNMLNH</sequence>
<feature type="transmembrane region" description="Helical" evidence="1">
    <location>
        <begin position="108"/>
        <end position="128"/>
    </location>
</feature>
<protein>
    <recommendedName>
        <fullName evidence="4">DUF4271 domain-containing protein</fullName>
    </recommendedName>
</protein>